<keyword evidence="2" id="KW-0012">Acyltransferase</keyword>
<proteinExistence type="predicted"/>
<gene>
    <name evidence="4" type="ORF">F4Y60_01570</name>
</gene>
<dbReference type="GO" id="GO:0016747">
    <property type="term" value="F:acyltransferase activity, transferring groups other than amino-acyl groups"/>
    <property type="evidence" value="ECO:0007669"/>
    <property type="project" value="InterPro"/>
</dbReference>
<dbReference type="EMBL" id="VXRY01000061">
    <property type="protein sequence ID" value="MXY32781.1"/>
    <property type="molecule type" value="Genomic_DNA"/>
</dbReference>
<comment type="caution">
    <text evidence="4">The sequence shown here is derived from an EMBL/GenBank/DDBJ whole genome shotgun (WGS) entry which is preliminary data.</text>
</comment>
<evidence type="ECO:0000256" key="2">
    <source>
        <dbReference type="ARBA" id="ARBA00023315"/>
    </source>
</evidence>
<accession>A0A6B0XVS7</accession>
<keyword evidence="1 4" id="KW-0808">Transferase</keyword>
<dbReference type="InterPro" id="IPR016181">
    <property type="entry name" value="Acyl_CoA_acyltransferase"/>
</dbReference>
<dbReference type="PROSITE" id="PS51186">
    <property type="entry name" value="GNAT"/>
    <property type="match status" value="1"/>
</dbReference>
<dbReference type="InterPro" id="IPR050680">
    <property type="entry name" value="YpeA/RimI_acetyltransf"/>
</dbReference>
<protein>
    <submittedName>
        <fullName evidence="4">GNAT family N-acetyltransferase</fullName>
    </submittedName>
</protein>
<sequence>MEVPGPWSAREFADLLASPGVFLAVPAPERRAPRGQDSEATTRHFHGFALGRVAADEAELLTVAVDPGHRRQGIGLACCAAFESEAGSRGAARAFLEVAATNDAARRLYLASGWIKDGRRQAYCRTPAGRVDAILMSKWLARS</sequence>
<evidence type="ECO:0000259" key="3">
    <source>
        <dbReference type="PROSITE" id="PS51186"/>
    </source>
</evidence>
<dbReference type="AlphaFoldDB" id="A0A6B0XVS7"/>
<dbReference type="SUPFAM" id="SSF55729">
    <property type="entry name" value="Acyl-CoA N-acyltransferases (Nat)"/>
    <property type="match status" value="1"/>
</dbReference>
<dbReference type="PANTHER" id="PTHR43420:SF44">
    <property type="entry name" value="ACETYLTRANSFERASE YPEA"/>
    <property type="match status" value="1"/>
</dbReference>
<evidence type="ECO:0000256" key="1">
    <source>
        <dbReference type="ARBA" id="ARBA00022679"/>
    </source>
</evidence>
<reference evidence="4" key="1">
    <citation type="submission" date="2019-09" db="EMBL/GenBank/DDBJ databases">
        <title>Characterisation of the sponge microbiome using genome-centric metagenomics.</title>
        <authorList>
            <person name="Engelberts J.P."/>
            <person name="Robbins S.J."/>
            <person name="De Goeij J.M."/>
            <person name="Aranda M."/>
            <person name="Bell S.C."/>
            <person name="Webster N.S."/>
        </authorList>
    </citation>
    <scope>NUCLEOTIDE SEQUENCE</scope>
    <source>
        <strain evidence="4">SB0664_bin_43</strain>
    </source>
</reference>
<dbReference type="CDD" id="cd04301">
    <property type="entry name" value="NAT_SF"/>
    <property type="match status" value="1"/>
</dbReference>
<feature type="domain" description="N-acetyltransferase" evidence="3">
    <location>
        <begin position="47"/>
        <end position="141"/>
    </location>
</feature>
<organism evidence="4">
    <name type="scientific">Boseongicola sp. SB0664_bin_43</name>
    <dbReference type="NCBI Taxonomy" id="2604844"/>
    <lineage>
        <taxon>Bacteria</taxon>
        <taxon>Pseudomonadati</taxon>
        <taxon>Pseudomonadota</taxon>
        <taxon>Alphaproteobacteria</taxon>
        <taxon>Rhodobacterales</taxon>
        <taxon>Paracoccaceae</taxon>
        <taxon>Boseongicola</taxon>
    </lineage>
</organism>
<dbReference type="Pfam" id="PF00583">
    <property type="entry name" value="Acetyltransf_1"/>
    <property type="match status" value="1"/>
</dbReference>
<dbReference type="Gene3D" id="3.40.630.30">
    <property type="match status" value="1"/>
</dbReference>
<evidence type="ECO:0000313" key="4">
    <source>
        <dbReference type="EMBL" id="MXY32781.1"/>
    </source>
</evidence>
<dbReference type="PANTHER" id="PTHR43420">
    <property type="entry name" value="ACETYLTRANSFERASE"/>
    <property type="match status" value="1"/>
</dbReference>
<name>A0A6B0XVS7_9RHOB</name>
<dbReference type="InterPro" id="IPR000182">
    <property type="entry name" value="GNAT_dom"/>
</dbReference>